<dbReference type="CDD" id="cd12797">
    <property type="entry name" value="M23_peptidase"/>
    <property type="match status" value="1"/>
</dbReference>
<keyword evidence="3" id="KW-1185">Reference proteome</keyword>
<dbReference type="Pfam" id="PF01551">
    <property type="entry name" value="Peptidase_M23"/>
    <property type="match status" value="1"/>
</dbReference>
<dbReference type="PANTHER" id="PTHR21666">
    <property type="entry name" value="PEPTIDASE-RELATED"/>
    <property type="match status" value="1"/>
</dbReference>
<gene>
    <name evidence="2" type="ORF">ACFFIO_16195</name>
</gene>
<protein>
    <submittedName>
        <fullName evidence="2">M23 family metallopeptidase</fullName>
        <ecNumber evidence="2">3.4.-.-</ecNumber>
    </submittedName>
</protein>
<evidence type="ECO:0000313" key="3">
    <source>
        <dbReference type="Proteomes" id="UP001589766"/>
    </source>
</evidence>
<dbReference type="RefSeq" id="WP_378043440.1">
    <property type="nucleotide sequence ID" value="NZ_JBHLWH010000046.1"/>
</dbReference>
<dbReference type="SUPFAM" id="SSF51261">
    <property type="entry name" value="Duplicated hybrid motif"/>
    <property type="match status" value="1"/>
</dbReference>
<dbReference type="InterPro" id="IPR050570">
    <property type="entry name" value="Cell_wall_metabolism_enzyme"/>
</dbReference>
<feature type="domain" description="M23ase beta-sheet core" evidence="1">
    <location>
        <begin position="149"/>
        <end position="209"/>
    </location>
</feature>
<dbReference type="GO" id="GO:0016787">
    <property type="term" value="F:hydrolase activity"/>
    <property type="evidence" value="ECO:0007669"/>
    <property type="project" value="UniProtKB-KW"/>
</dbReference>
<dbReference type="Proteomes" id="UP001589766">
    <property type="component" value="Unassembled WGS sequence"/>
</dbReference>
<dbReference type="Gene3D" id="2.70.70.10">
    <property type="entry name" value="Glucose Permease (Domain IIA)"/>
    <property type="match status" value="1"/>
</dbReference>
<sequence length="271" mass="29281">MSVAPVPRLWALVCMVVPLLLFCVRPPAQRPKPVTLQVPVRGWWVACNSPGSKVPSHGVRAHGQMYAVDLVQEASEENTDKSPSPGWSLRGRAPKDYPSYGAPVFAMAPGTVVHVTDHLQDHRARDSWPTVIWMLTLEGFLRVLGGARSILGNRVIVQHDDGTCAAYAHLRQGSAVVRAGNRVDTGQQLGRVGNTGNTSEPHLHVQLMDRPRPEAAAGLPMHWAGVEIDDQRLSHRWATGYAKPSAVPDFPANGQIFEATAPQGAAAIDAT</sequence>
<comment type="caution">
    <text evidence="2">The sequence shown here is derived from an EMBL/GenBank/DDBJ whole genome shotgun (WGS) entry which is preliminary data.</text>
</comment>
<evidence type="ECO:0000313" key="2">
    <source>
        <dbReference type="EMBL" id="MFC0250051.1"/>
    </source>
</evidence>
<name>A0ABV6F951_9MICC</name>
<accession>A0ABV6F951</accession>
<keyword evidence="2" id="KW-0378">Hydrolase</keyword>
<proteinExistence type="predicted"/>
<dbReference type="PANTHER" id="PTHR21666:SF270">
    <property type="entry name" value="MUREIN HYDROLASE ACTIVATOR ENVC"/>
    <property type="match status" value="1"/>
</dbReference>
<dbReference type="EMBL" id="JBHLWH010000046">
    <property type="protein sequence ID" value="MFC0250051.1"/>
    <property type="molecule type" value="Genomic_DNA"/>
</dbReference>
<organism evidence="2 3">
    <name type="scientific">Citricoccus parietis</name>
    <dbReference type="NCBI Taxonomy" id="592307"/>
    <lineage>
        <taxon>Bacteria</taxon>
        <taxon>Bacillati</taxon>
        <taxon>Actinomycetota</taxon>
        <taxon>Actinomycetes</taxon>
        <taxon>Micrococcales</taxon>
        <taxon>Micrococcaceae</taxon>
        <taxon>Citricoccus</taxon>
    </lineage>
</organism>
<dbReference type="EC" id="3.4.-.-" evidence="2"/>
<reference evidence="2 3" key="1">
    <citation type="submission" date="2024-09" db="EMBL/GenBank/DDBJ databases">
        <authorList>
            <person name="Sun Q."/>
            <person name="Mori K."/>
        </authorList>
    </citation>
    <scope>NUCLEOTIDE SEQUENCE [LARGE SCALE GENOMIC DNA]</scope>
    <source>
        <strain evidence="2 3">CCM 7609</strain>
    </source>
</reference>
<dbReference type="InterPro" id="IPR016047">
    <property type="entry name" value="M23ase_b-sheet_dom"/>
</dbReference>
<dbReference type="InterPro" id="IPR011055">
    <property type="entry name" value="Dup_hybrid_motif"/>
</dbReference>
<evidence type="ECO:0000259" key="1">
    <source>
        <dbReference type="Pfam" id="PF01551"/>
    </source>
</evidence>